<reference evidence="7 8" key="1">
    <citation type="submission" date="2019-06" db="EMBL/GenBank/DDBJ databases">
        <title>Sequencing the genomes of 1000 actinobacteria strains.</title>
        <authorList>
            <person name="Klenk H.-P."/>
        </authorList>
    </citation>
    <scope>NUCLEOTIDE SEQUENCE [LARGE SCALE GENOMIC DNA]</scope>
    <source>
        <strain evidence="7 8">DSM 8803</strain>
    </source>
</reference>
<dbReference type="RefSeq" id="WP_141885865.1">
    <property type="nucleotide sequence ID" value="NZ_BAAAUY010000007.1"/>
</dbReference>
<evidence type="ECO:0000256" key="5">
    <source>
        <dbReference type="SAM" id="MobiDB-lite"/>
    </source>
</evidence>
<feature type="domain" description="4Fe-4S ferredoxin-type" evidence="6">
    <location>
        <begin position="38"/>
        <end position="69"/>
    </location>
</feature>
<dbReference type="InterPro" id="IPR051394">
    <property type="entry name" value="Glutamate_Synthase"/>
</dbReference>
<organism evidence="7 8">
    <name type="scientific">Leucobacter komagatae</name>
    <dbReference type="NCBI Taxonomy" id="55969"/>
    <lineage>
        <taxon>Bacteria</taxon>
        <taxon>Bacillati</taxon>
        <taxon>Actinomycetota</taxon>
        <taxon>Actinomycetes</taxon>
        <taxon>Micrococcales</taxon>
        <taxon>Microbacteriaceae</taxon>
        <taxon>Leucobacter</taxon>
    </lineage>
</organism>
<dbReference type="AlphaFoldDB" id="A0A542Y2W0"/>
<dbReference type="NCBIfam" id="TIGR01317">
    <property type="entry name" value="GOGAT_sm_gam"/>
    <property type="match status" value="1"/>
</dbReference>
<dbReference type="InterPro" id="IPR028261">
    <property type="entry name" value="DPD_II"/>
</dbReference>
<evidence type="ECO:0000313" key="7">
    <source>
        <dbReference type="EMBL" id="TQL42405.1"/>
    </source>
</evidence>
<dbReference type="PRINTS" id="PR00419">
    <property type="entry name" value="ADXRDTASE"/>
</dbReference>
<dbReference type="InterPro" id="IPR023753">
    <property type="entry name" value="FAD/NAD-binding_dom"/>
</dbReference>
<dbReference type="InterPro" id="IPR036188">
    <property type="entry name" value="FAD/NAD-bd_sf"/>
</dbReference>
<keyword evidence="1" id="KW-0028">Amino-acid biosynthesis</keyword>
<dbReference type="EMBL" id="VFON01000001">
    <property type="protein sequence ID" value="TQL42405.1"/>
    <property type="molecule type" value="Genomic_DNA"/>
</dbReference>
<evidence type="ECO:0000259" key="6">
    <source>
        <dbReference type="PROSITE" id="PS51379"/>
    </source>
</evidence>
<keyword evidence="2" id="KW-0560">Oxidoreductase</keyword>
<dbReference type="GO" id="GO:0051536">
    <property type="term" value="F:iron-sulfur cluster binding"/>
    <property type="evidence" value="ECO:0007669"/>
    <property type="project" value="InterPro"/>
</dbReference>
<evidence type="ECO:0000256" key="3">
    <source>
        <dbReference type="ARBA" id="ARBA00023164"/>
    </source>
</evidence>
<dbReference type="STRING" id="55969.SD72_02200"/>
<dbReference type="Proteomes" id="UP000319094">
    <property type="component" value="Unassembled WGS sequence"/>
</dbReference>
<comment type="caution">
    <text evidence="7">The sequence shown here is derived from an EMBL/GenBank/DDBJ whole genome shotgun (WGS) entry which is preliminary data.</text>
</comment>
<dbReference type="Pfam" id="PF07992">
    <property type="entry name" value="Pyr_redox_2"/>
    <property type="match status" value="1"/>
</dbReference>
<dbReference type="Pfam" id="PF14691">
    <property type="entry name" value="Fer4_20"/>
    <property type="match status" value="1"/>
</dbReference>
<dbReference type="InterPro" id="IPR006005">
    <property type="entry name" value="Glut_synth_ssu1"/>
</dbReference>
<evidence type="ECO:0000313" key="8">
    <source>
        <dbReference type="Proteomes" id="UP000319094"/>
    </source>
</evidence>
<evidence type="ECO:0000256" key="2">
    <source>
        <dbReference type="ARBA" id="ARBA00023002"/>
    </source>
</evidence>
<feature type="region of interest" description="Disordered" evidence="5">
    <location>
        <begin position="408"/>
        <end position="435"/>
    </location>
</feature>
<dbReference type="GO" id="GO:0006537">
    <property type="term" value="P:glutamate biosynthetic process"/>
    <property type="evidence" value="ECO:0007669"/>
    <property type="project" value="UniProtKB-KW"/>
</dbReference>
<proteinExistence type="predicted"/>
<keyword evidence="3" id="KW-0314">Glutamate biosynthesis</keyword>
<dbReference type="PROSITE" id="PS51379">
    <property type="entry name" value="4FE4S_FER_2"/>
    <property type="match status" value="1"/>
</dbReference>
<dbReference type="Gene3D" id="3.50.50.60">
    <property type="entry name" value="FAD/NAD(P)-binding domain"/>
    <property type="match status" value="3"/>
</dbReference>
<dbReference type="SUPFAM" id="SSF46548">
    <property type="entry name" value="alpha-helical ferredoxin"/>
    <property type="match status" value="1"/>
</dbReference>
<dbReference type="InterPro" id="IPR009051">
    <property type="entry name" value="Helical_ferredxn"/>
</dbReference>
<gene>
    <name evidence="7" type="ORF">FB468_0397</name>
</gene>
<evidence type="ECO:0000256" key="1">
    <source>
        <dbReference type="ARBA" id="ARBA00022605"/>
    </source>
</evidence>
<protein>
    <submittedName>
        <fullName evidence="7">Glutamate synthase (NADH) small subunit</fullName>
    </submittedName>
</protein>
<sequence length="495" mass="51955">MVDSRGFLTVRERELAPKRPVALRLLDWREVVEAADGAMVARQASRCMDCGVAFCHQGCPLGNLIPEWNDLVHRGRGREAIERLHATNNFPEFTGRACPAPCESACVLGINQPAVTIKQIENSIIDRAFEEGWVVPQPPSRLTGKTVAVVGSGPAGLAAAQQLTRAGHTVAVYERDEEPGGLLRFGIPDFKLEKSLVARRVEQLRAEGTRFRCGVEIGRDMSWRELRRRFDAVVVATGASVPRDLALPGRELAGIAPAMAYLTAANRGAEAGEELHAAGKHVVVIGGGDTGADCVGTAHRQGALSVTSLAIGRRPGTLRPTGQPWPTHPTLFEVSSSHEEGGERSYLASTVEFRGDGNRVTGLCVAETGFTERGREPIAGTERVIAADLVLIAMGFAGPESVADAGLARTGGANAGDPGGPGGSGSQGGSGGFERTRDFAVAEPGVFVAGDAGRGQSLIVWAIAEGRSAAASVDRFLMGSTTLPSPVGADDRAFS</sequence>
<name>A0A542Y2W0_9MICO</name>
<dbReference type="PANTHER" id="PTHR43100">
    <property type="entry name" value="GLUTAMATE SYNTHASE [NADPH] SMALL CHAIN"/>
    <property type="match status" value="1"/>
</dbReference>
<dbReference type="InterPro" id="IPR017896">
    <property type="entry name" value="4Fe4S_Fe-S-bd"/>
</dbReference>
<dbReference type="OrthoDB" id="9803192at2"/>
<feature type="compositionally biased region" description="Gly residues" evidence="5">
    <location>
        <begin position="413"/>
        <end position="432"/>
    </location>
</feature>
<accession>A0A542Y2W0</accession>
<dbReference type="Gene3D" id="1.10.1060.10">
    <property type="entry name" value="Alpha-helical ferredoxin"/>
    <property type="match status" value="1"/>
</dbReference>
<keyword evidence="8" id="KW-1185">Reference proteome</keyword>
<dbReference type="GO" id="GO:0016639">
    <property type="term" value="F:oxidoreductase activity, acting on the CH-NH2 group of donors, NAD or NADP as acceptor"/>
    <property type="evidence" value="ECO:0007669"/>
    <property type="project" value="InterPro"/>
</dbReference>
<dbReference type="PANTHER" id="PTHR43100:SF1">
    <property type="entry name" value="GLUTAMATE SYNTHASE [NADPH] SMALL CHAIN"/>
    <property type="match status" value="1"/>
</dbReference>
<evidence type="ECO:0000256" key="4">
    <source>
        <dbReference type="ARBA" id="ARBA00029440"/>
    </source>
</evidence>
<dbReference type="SUPFAM" id="SSF51971">
    <property type="entry name" value="Nucleotide-binding domain"/>
    <property type="match status" value="2"/>
</dbReference>
<comment type="pathway">
    <text evidence="4">Amino-acid biosynthesis.</text>
</comment>